<name>A0ABS8KKC7_9BURK</name>
<proteinExistence type="predicted"/>
<feature type="non-terminal residue" evidence="1">
    <location>
        <position position="1"/>
    </location>
</feature>
<comment type="caution">
    <text evidence="1">The sequence shown here is derived from an EMBL/GenBank/DDBJ whole genome shotgun (WGS) entry which is preliminary data.</text>
</comment>
<organism evidence="1 2">
    <name type="scientific">Paraburkholderia translucens</name>
    <dbReference type="NCBI Taxonomy" id="2886945"/>
    <lineage>
        <taxon>Bacteria</taxon>
        <taxon>Pseudomonadati</taxon>
        <taxon>Pseudomonadota</taxon>
        <taxon>Betaproteobacteria</taxon>
        <taxon>Burkholderiales</taxon>
        <taxon>Burkholderiaceae</taxon>
        <taxon>Paraburkholderia</taxon>
    </lineage>
</organism>
<accession>A0ABS8KKC7</accession>
<dbReference type="EMBL" id="JAJITC010000017">
    <property type="protein sequence ID" value="MCC8405228.1"/>
    <property type="molecule type" value="Genomic_DNA"/>
</dbReference>
<dbReference type="RefSeq" id="WP_230564001.1">
    <property type="nucleotide sequence ID" value="NZ_JAJITC010000017.1"/>
</dbReference>
<reference evidence="1 2" key="1">
    <citation type="submission" date="2021-11" db="EMBL/GenBank/DDBJ databases">
        <authorList>
            <person name="Oh E.-T."/>
            <person name="Kim S.-B."/>
        </authorList>
    </citation>
    <scope>NUCLEOTIDE SEQUENCE [LARGE SCALE GENOMIC DNA]</scope>
    <source>
        <strain evidence="1 2">MMS20-SJTN17</strain>
    </source>
</reference>
<sequence length="570" mass="62658">ELTPHRRVRSARFAVESLLDFAWNARSPCRGTAARFARNTQRDLIRAGIHEESIGLLHQYKYDSVRSAEEVGPGTGYASEPATSPDREYPILLLSHARIQNGCTATFQGRPRSLLIWDESLISTTAKAMSVQEIRRVRNHAETDKPELLPHLDKIVSVIDAELAALKADPSRKPRLLAELLPLGEFVEAGETANSLSQHDKAASWLRDEVLNLLALISLPVSVLMTGNGDTGDGIVRYAITVPDELSNVAVLDASYVIRDLTQADASIVDRTTPEMLGYKSYSNVTVNQVKLATGKQAMSDSVEASKPAAHELQKVIDAVPPDECVLVFTFKDARQKLIRNLRQLGVNLDAMVEIDGKPRRRIEVLTWGQETSRNDLLHCRHVVMAGVLRRNPLELAAALSGQQRLGESPRLHTAGALRRLNVSEMAHSVLQGMNRGACRVMDGDGQAQRMKLTILVAGAGAGELREALQPVLPGVVWRVREPATKSPSRTQQARRAIATFLTETNENRVPVRALRGAVGIELGTDAMRTAVDSALQDLRDAGHCWRRDARSLVRERGQAHVGHDMGQSR</sequence>
<evidence type="ECO:0000313" key="2">
    <source>
        <dbReference type="Proteomes" id="UP001430614"/>
    </source>
</evidence>
<keyword evidence="2" id="KW-1185">Reference proteome</keyword>
<gene>
    <name evidence="1" type="ORF">LJ655_25695</name>
</gene>
<evidence type="ECO:0000313" key="1">
    <source>
        <dbReference type="EMBL" id="MCC8405228.1"/>
    </source>
</evidence>
<dbReference type="Proteomes" id="UP001430614">
    <property type="component" value="Unassembled WGS sequence"/>
</dbReference>
<protein>
    <submittedName>
        <fullName evidence="1">Uncharacterized protein</fullName>
    </submittedName>
</protein>